<dbReference type="EMBL" id="CP064782">
    <property type="protein sequence ID" value="QWT50291.1"/>
    <property type="molecule type" value="Genomic_DNA"/>
</dbReference>
<dbReference type="Proteomes" id="UP000683428">
    <property type="component" value="Chromosome"/>
</dbReference>
<sequence length="118" mass="12578">MIVKFQSTAAADVITFADVARLLLRLLGKEPTARGVIAPGELDQAVARLEGLEKPAKDGKAQLLEDSGIGMEPHEVVALATRAQPFIRMFAQAAKAEKAVTWEAAQDFYEDGGLGIEG</sequence>
<evidence type="ECO:0000313" key="1">
    <source>
        <dbReference type="EMBL" id="QWT50291.1"/>
    </source>
</evidence>
<dbReference type="Pfam" id="PF08895">
    <property type="entry name" value="DUF1840"/>
    <property type="match status" value="1"/>
</dbReference>
<accession>A0A975SQE1</accession>
<evidence type="ECO:0000313" key="2">
    <source>
        <dbReference type="Proteomes" id="UP000683428"/>
    </source>
</evidence>
<organism evidence="1 2">
    <name type="scientific">Azospira inquinata</name>
    <dbReference type="NCBI Taxonomy" id="2785627"/>
    <lineage>
        <taxon>Bacteria</taxon>
        <taxon>Pseudomonadati</taxon>
        <taxon>Pseudomonadota</taxon>
        <taxon>Betaproteobacteria</taxon>
        <taxon>Rhodocyclales</taxon>
        <taxon>Rhodocyclaceae</taxon>
        <taxon>Azospira</taxon>
    </lineage>
</organism>
<reference evidence="1" key="1">
    <citation type="submission" date="2020-11" db="EMBL/GenBank/DDBJ databases">
        <title>Azospira inquinata sp. nov.</title>
        <authorList>
            <person name="Moe W.M."/>
            <person name="Mikes M.C."/>
        </authorList>
    </citation>
    <scope>NUCLEOTIDE SEQUENCE</scope>
    <source>
        <strain evidence="1">Azo-3</strain>
    </source>
</reference>
<proteinExistence type="predicted"/>
<dbReference type="KEGG" id="aiq:Azoinq_06810"/>
<keyword evidence="2" id="KW-1185">Reference proteome</keyword>
<protein>
    <submittedName>
        <fullName evidence="1">DUF1840 domain-containing protein</fullName>
    </submittedName>
</protein>
<dbReference type="AlphaFoldDB" id="A0A975SQE1"/>
<gene>
    <name evidence="1" type="ORF">Azoinq_06810</name>
</gene>
<dbReference type="InterPro" id="IPR014991">
    <property type="entry name" value="DUF1840"/>
</dbReference>
<dbReference type="RefSeq" id="WP_216130664.1">
    <property type="nucleotide sequence ID" value="NZ_CP064782.1"/>
</dbReference>
<name>A0A975SQE1_9RHOO</name>